<comment type="caution">
    <text evidence="1">The sequence shown here is derived from an EMBL/GenBank/DDBJ whole genome shotgun (WGS) entry which is preliminary data.</text>
</comment>
<dbReference type="Proteomes" id="UP000228621">
    <property type="component" value="Unassembled WGS sequence"/>
</dbReference>
<dbReference type="OrthoDB" id="7840905at2"/>
<accession>A0A2A5JSX3</accession>
<evidence type="ECO:0000313" key="1">
    <source>
        <dbReference type="EMBL" id="PCK32439.1"/>
    </source>
</evidence>
<evidence type="ECO:0000313" key="2">
    <source>
        <dbReference type="Proteomes" id="UP000228621"/>
    </source>
</evidence>
<evidence type="ECO:0008006" key="3">
    <source>
        <dbReference type="Google" id="ProtNLM"/>
    </source>
</evidence>
<dbReference type="Pfam" id="PF19531">
    <property type="entry name" value="DUF6058"/>
    <property type="match status" value="1"/>
</dbReference>
<dbReference type="AlphaFoldDB" id="A0A2A5JSX3"/>
<proteinExistence type="predicted"/>
<reference evidence="2" key="1">
    <citation type="journal article" date="2019" name="Genome Announc.">
        <title>Draft Genome Sequence of Pseudoalteromonas piscicida Strain 36Y ROTHPW, an Hypersaline Seawater Isolate from the South Coast of Sonora, Mexico.</title>
        <authorList>
            <person name="Sanchez-Diaz R."/>
            <person name="Molina-Garza Z.J."/>
            <person name="Cruz-Suarez L.E."/>
            <person name="Selvin J."/>
            <person name="Kiran G.S."/>
            <person name="Ibarra-Gamez J.C."/>
            <person name="Gomez-Gil B."/>
            <person name="Galaviz-Silva L."/>
        </authorList>
    </citation>
    <scope>NUCLEOTIDE SEQUENCE [LARGE SCALE GENOMIC DNA]</scope>
    <source>
        <strain evidence="2">36Y_RITHPW</strain>
    </source>
</reference>
<sequence length="214" mass="24503">MELLSYLQTHFITKESLLRESQLSHLELAMLIEKRLMPKAAYKLTLKLECDSFFGEHCDESNLEFYPQGALVWLGAVSQLTDETQAFALFSKRYKDQLHRLKTQGLNPQDAKLNKGIDAHLENEWQHFLGGIYGLCTKTGSPEDIANKEAAIVIINEYLARDEHLSPDELINLHQVVDLLDKASALFAPHERERSSRKRLIDDVRARFPKPLTS</sequence>
<keyword evidence="2" id="KW-1185">Reference proteome</keyword>
<gene>
    <name evidence="1" type="ORF">CEX98_06845</name>
</gene>
<dbReference type="InterPro" id="IPR045694">
    <property type="entry name" value="DUF6058"/>
</dbReference>
<dbReference type="RefSeq" id="WP_099641362.1">
    <property type="nucleotide sequence ID" value="NZ_NKHF01000029.1"/>
</dbReference>
<name>A0A2A5JSX3_PSEO7</name>
<dbReference type="EMBL" id="NKHF01000029">
    <property type="protein sequence ID" value="PCK32439.1"/>
    <property type="molecule type" value="Genomic_DNA"/>
</dbReference>
<organism evidence="1 2">
    <name type="scientific">Pseudoalteromonas piscicida</name>
    <dbReference type="NCBI Taxonomy" id="43662"/>
    <lineage>
        <taxon>Bacteria</taxon>
        <taxon>Pseudomonadati</taxon>
        <taxon>Pseudomonadota</taxon>
        <taxon>Gammaproteobacteria</taxon>
        <taxon>Alteromonadales</taxon>
        <taxon>Pseudoalteromonadaceae</taxon>
        <taxon>Pseudoalteromonas</taxon>
    </lineage>
</organism>
<protein>
    <recommendedName>
        <fullName evidence="3">Orphan protein</fullName>
    </recommendedName>
</protein>